<dbReference type="Gene3D" id="3.30.1360.20">
    <property type="entry name" value="Transcriptional coactivator/pterin dehydratase"/>
    <property type="match status" value="1"/>
</dbReference>
<comment type="caution">
    <text evidence="5">The sequence shown here is derived from an EMBL/GenBank/DDBJ whole genome shotgun (WGS) entry which is preliminary data.</text>
</comment>
<dbReference type="SUPFAM" id="SSF55248">
    <property type="entry name" value="PCD-like"/>
    <property type="match status" value="1"/>
</dbReference>
<dbReference type="EMBL" id="JACIJC010000001">
    <property type="protein sequence ID" value="MBB5684792.1"/>
    <property type="molecule type" value="Genomic_DNA"/>
</dbReference>
<evidence type="ECO:0000313" key="5">
    <source>
        <dbReference type="EMBL" id="MBB5684792.1"/>
    </source>
</evidence>
<dbReference type="PANTHER" id="PTHR12599:SF0">
    <property type="entry name" value="PTERIN-4-ALPHA-CARBINOLAMINE DEHYDRATASE"/>
    <property type="match status" value="1"/>
</dbReference>
<sequence length="95" mass="10639">MMDALSPEQQMAALDDLPGWTYDAARKALFRNITLADFSAAFALMTRIALAAEQQDHHPEWSNVYNRIDIWLTTHDAGGVSARDVKMAQTIEAFL</sequence>
<dbReference type="GO" id="GO:0006729">
    <property type="term" value="P:tetrahydrobiopterin biosynthetic process"/>
    <property type="evidence" value="ECO:0007669"/>
    <property type="project" value="InterPro"/>
</dbReference>
<evidence type="ECO:0000256" key="2">
    <source>
        <dbReference type="ARBA" id="ARBA00006472"/>
    </source>
</evidence>
<reference evidence="5 6" key="1">
    <citation type="submission" date="2020-08" db="EMBL/GenBank/DDBJ databases">
        <title>Genomic Encyclopedia of Type Strains, Phase IV (KMG-IV): sequencing the most valuable type-strain genomes for metagenomic binning, comparative biology and taxonomic classification.</title>
        <authorList>
            <person name="Goeker M."/>
        </authorList>
    </citation>
    <scope>NUCLEOTIDE SEQUENCE [LARGE SCALE GENOMIC DNA]</scope>
    <source>
        <strain evidence="5 6">DSM 25079</strain>
    </source>
</reference>
<accession>A0A7W9AFX7</accession>
<dbReference type="RefSeq" id="WP_184015408.1">
    <property type="nucleotide sequence ID" value="NZ_JACIJC010000001.1"/>
</dbReference>
<dbReference type="CDD" id="cd00914">
    <property type="entry name" value="PCD_DCoH_subfamily_b"/>
    <property type="match status" value="1"/>
</dbReference>
<name>A0A7W9AFX7_9SPHN</name>
<dbReference type="EC" id="4.2.1.96" evidence="4"/>
<dbReference type="InterPro" id="IPR036428">
    <property type="entry name" value="PCD_sf"/>
</dbReference>
<organism evidence="5 6">
    <name type="scientific">Sphingobium boeckii</name>
    <dbReference type="NCBI Taxonomy" id="1082345"/>
    <lineage>
        <taxon>Bacteria</taxon>
        <taxon>Pseudomonadati</taxon>
        <taxon>Pseudomonadota</taxon>
        <taxon>Alphaproteobacteria</taxon>
        <taxon>Sphingomonadales</taxon>
        <taxon>Sphingomonadaceae</taxon>
        <taxon>Sphingobium</taxon>
    </lineage>
</organism>
<proteinExistence type="inferred from homology"/>
<dbReference type="AlphaFoldDB" id="A0A7W9AFX7"/>
<dbReference type="GO" id="GO:0008124">
    <property type="term" value="F:4-alpha-hydroxytetrahydrobiopterin dehydratase activity"/>
    <property type="evidence" value="ECO:0007669"/>
    <property type="project" value="UniProtKB-UniRule"/>
</dbReference>
<dbReference type="NCBIfam" id="NF002018">
    <property type="entry name" value="PRK00823.1-3"/>
    <property type="match status" value="1"/>
</dbReference>
<dbReference type="Proteomes" id="UP000549617">
    <property type="component" value="Unassembled WGS sequence"/>
</dbReference>
<dbReference type="PANTHER" id="PTHR12599">
    <property type="entry name" value="PTERIN-4-ALPHA-CARBINOLAMINE DEHYDRATASE"/>
    <property type="match status" value="1"/>
</dbReference>
<gene>
    <name evidence="5" type="ORF">FHS49_000783</name>
</gene>
<protein>
    <recommendedName>
        <fullName evidence="4">Putative pterin-4-alpha-carbinolamine dehydratase</fullName>
        <shortName evidence="4">PHS</shortName>
        <ecNumber evidence="4">4.2.1.96</ecNumber>
    </recommendedName>
    <alternativeName>
        <fullName evidence="4">4-alpha-hydroxy-tetrahydropterin dehydratase</fullName>
    </alternativeName>
    <alternativeName>
        <fullName evidence="4">Pterin carbinolamine dehydratase</fullName>
        <shortName evidence="4">PCD</shortName>
    </alternativeName>
</protein>
<evidence type="ECO:0000313" key="6">
    <source>
        <dbReference type="Proteomes" id="UP000549617"/>
    </source>
</evidence>
<comment type="catalytic activity">
    <reaction evidence="1 4">
        <text>(4aS,6R)-4a-hydroxy-L-erythro-5,6,7,8-tetrahydrobiopterin = (6R)-L-erythro-6,7-dihydrobiopterin + H2O</text>
        <dbReference type="Rhea" id="RHEA:11920"/>
        <dbReference type="ChEBI" id="CHEBI:15377"/>
        <dbReference type="ChEBI" id="CHEBI:15642"/>
        <dbReference type="ChEBI" id="CHEBI:43120"/>
        <dbReference type="EC" id="4.2.1.96"/>
    </reaction>
</comment>
<keyword evidence="6" id="KW-1185">Reference proteome</keyword>
<keyword evidence="3 4" id="KW-0456">Lyase</keyword>
<dbReference type="HAMAP" id="MF_00434">
    <property type="entry name" value="Pterin_4_alpha"/>
    <property type="match status" value="1"/>
</dbReference>
<dbReference type="InterPro" id="IPR001533">
    <property type="entry name" value="Pterin_deHydtase"/>
</dbReference>
<evidence type="ECO:0000256" key="1">
    <source>
        <dbReference type="ARBA" id="ARBA00001554"/>
    </source>
</evidence>
<evidence type="ECO:0000256" key="4">
    <source>
        <dbReference type="HAMAP-Rule" id="MF_00434"/>
    </source>
</evidence>
<comment type="similarity">
    <text evidence="2 4">Belongs to the pterin-4-alpha-carbinolamine dehydratase family.</text>
</comment>
<dbReference type="NCBIfam" id="NF002017">
    <property type="entry name" value="PRK00823.1-2"/>
    <property type="match status" value="1"/>
</dbReference>
<dbReference type="Pfam" id="PF01329">
    <property type="entry name" value="Pterin_4a"/>
    <property type="match status" value="1"/>
</dbReference>
<evidence type="ECO:0000256" key="3">
    <source>
        <dbReference type="ARBA" id="ARBA00023239"/>
    </source>
</evidence>